<dbReference type="Pfam" id="PF05732">
    <property type="entry name" value="RepL"/>
    <property type="match status" value="1"/>
</dbReference>
<dbReference type="RefSeq" id="WP_209268444.1">
    <property type="nucleotide sequence ID" value="NZ_JAFFZN010000040.1"/>
</dbReference>
<evidence type="ECO:0000313" key="3">
    <source>
        <dbReference type="EMBL" id="MBO8189681.1"/>
    </source>
</evidence>
<name>A0ABS3X3J8_9ACTN</name>
<dbReference type="InterPro" id="IPR036388">
    <property type="entry name" value="WH-like_DNA-bd_sf"/>
</dbReference>
<comment type="caution">
    <text evidence="3">The sequence shown here is derived from an EMBL/GenBank/DDBJ whole genome shotgun (WGS) entry which is preliminary data.</text>
</comment>
<evidence type="ECO:0000256" key="1">
    <source>
        <dbReference type="SAM" id="MobiDB-lite"/>
    </source>
</evidence>
<organism evidence="3 4">
    <name type="scientific">Streptomyces spirodelae</name>
    <dbReference type="NCBI Taxonomy" id="2812904"/>
    <lineage>
        <taxon>Bacteria</taxon>
        <taxon>Bacillati</taxon>
        <taxon>Actinomycetota</taxon>
        <taxon>Actinomycetes</taxon>
        <taxon>Kitasatosporales</taxon>
        <taxon>Streptomycetaceae</taxon>
        <taxon>Streptomyces</taxon>
    </lineage>
</organism>
<reference evidence="3 4" key="1">
    <citation type="submission" date="2021-02" db="EMBL/GenBank/DDBJ databases">
        <title>Streptomyces spirodelae sp. nov., isolated from duckweed.</title>
        <authorList>
            <person name="Saimee Y."/>
            <person name="Duangmal K."/>
        </authorList>
    </citation>
    <scope>NUCLEOTIDE SEQUENCE [LARGE SCALE GENOMIC DNA]</scope>
    <source>
        <strain evidence="3 4">DW4-2</strain>
    </source>
</reference>
<proteinExistence type="predicted"/>
<dbReference type="Gene3D" id="1.10.10.10">
    <property type="entry name" value="Winged helix-like DNA-binding domain superfamily/Winged helix DNA-binding domain"/>
    <property type="match status" value="1"/>
</dbReference>
<accession>A0ABS3X3J8</accession>
<gene>
    <name evidence="3" type="ORF">JW592_30185</name>
</gene>
<dbReference type="EMBL" id="JAFFZN010000040">
    <property type="protein sequence ID" value="MBO8189681.1"/>
    <property type="molecule type" value="Genomic_DNA"/>
</dbReference>
<sequence length="216" mass="24026">MARQPKRPASGRSKGRIAAVPPGGDSAFRETLSSRLGQDIKPPTRKRPVQQMDVSVRYTYRAPHEVYGRSGFSVVSNDFLADVLAVLIAQHGMSPIQSAVLVWCIGRQREGWLRATHKKIADKLGVERSNVTRAIGRLEEWHMLQRVESGLIFVNPLIGFEGNGDQQREILEELRRNAPENAFPELRAPRPPRSVQLELGAEDGDDDGVDKEGRAS</sequence>
<dbReference type="Proteomes" id="UP001518976">
    <property type="component" value="Unassembled WGS sequence"/>
</dbReference>
<feature type="region of interest" description="Disordered" evidence="1">
    <location>
        <begin position="181"/>
        <end position="216"/>
    </location>
</feature>
<feature type="compositionally biased region" description="Acidic residues" evidence="1">
    <location>
        <begin position="200"/>
        <end position="209"/>
    </location>
</feature>
<feature type="region of interest" description="Disordered" evidence="1">
    <location>
        <begin position="1"/>
        <end position="28"/>
    </location>
</feature>
<keyword evidence="4" id="KW-1185">Reference proteome</keyword>
<feature type="domain" description="Plasmid replication protein RepL" evidence="2">
    <location>
        <begin position="109"/>
        <end position="181"/>
    </location>
</feature>
<dbReference type="InterPro" id="IPR036390">
    <property type="entry name" value="WH_DNA-bd_sf"/>
</dbReference>
<evidence type="ECO:0000313" key="4">
    <source>
        <dbReference type="Proteomes" id="UP001518976"/>
    </source>
</evidence>
<protein>
    <submittedName>
        <fullName evidence="3">Replication/maintenance protein RepL</fullName>
    </submittedName>
</protein>
<dbReference type="SUPFAM" id="SSF46785">
    <property type="entry name" value="Winged helix' DNA-binding domain"/>
    <property type="match status" value="1"/>
</dbReference>
<dbReference type="InterPro" id="IPR008813">
    <property type="entry name" value="Plasmid_replication_RepL"/>
</dbReference>
<evidence type="ECO:0000259" key="2">
    <source>
        <dbReference type="Pfam" id="PF05732"/>
    </source>
</evidence>